<dbReference type="EMBL" id="CAXJIO010000012">
    <property type="protein sequence ID" value="CAL2103158.1"/>
    <property type="molecule type" value="Genomic_DNA"/>
</dbReference>
<proteinExistence type="predicted"/>
<accession>A0ABM9PC26</accession>
<evidence type="ECO:0000313" key="2">
    <source>
        <dbReference type="Proteomes" id="UP001497527"/>
    </source>
</evidence>
<comment type="caution">
    <text evidence="1">The sequence shown here is derived from an EMBL/GenBank/DDBJ whole genome shotgun (WGS) entry which is preliminary data.</text>
</comment>
<reference evidence="1 2" key="1">
    <citation type="submission" date="2024-05" db="EMBL/GenBank/DDBJ databases">
        <authorList>
            <person name="Duchaud E."/>
        </authorList>
    </citation>
    <scope>NUCLEOTIDE SEQUENCE [LARGE SCALE GENOMIC DNA]</scope>
    <source>
        <strain evidence="1">Ena-SAMPLE-TAB-13-05-2024-13:56:06:370-140308</strain>
    </source>
</reference>
<evidence type="ECO:0000313" key="1">
    <source>
        <dbReference type="EMBL" id="CAL2103158.1"/>
    </source>
</evidence>
<name>A0ABM9PC26_9FLAO</name>
<keyword evidence="2" id="KW-1185">Reference proteome</keyword>
<protein>
    <submittedName>
        <fullName evidence="1">Uncharacterized protein</fullName>
    </submittedName>
</protein>
<sequence>MRGGVGYIKTQGNDLSRAFINFGANYNFSFQALKGNTITYI</sequence>
<dbReference type="Proteomes" id="UP001497527">
    <property type="component" value="Unassembled WGS sequence"/>
</dbReference>
<gene>
    <name evidence="1" type="ORF">T190423A01A_30272</name>
</gene>
<organism evidence="1 2">
    <name type="scientific">Tenacibaculum polynesiense</name>
    <dbReference type="NCBI Taxonomy" id="3137857"/>
    <lineage>
        <taxon>Bacteria</taxon>
        <taxon>Pseudomonadati</taxon>
        <taxon>Bacteroidota</taxon>
        <taxon>Flavobacteriia</taxon>
        <taxon>Flavobacteriales</taxon>
        <taxon>Flavobacteriaceae</taxon>
        <taxon>Tenacibaculum</taxon>
    </lineage>
</organism>